<comment type="caution">
    <text evidence="7">The sequence shown here is derived from an EMBL/GenBank/DDBJ whole genome shotgun (WGS) entry which is preliminary data.</text>
</comment>
<dbReference type="InterPro" id="IPR000889">
    <property type="entry name" value="Glutathione_peroxidase"/>
</dbReference>
<feature type="active site" evidence="4">
    <location>
        <position position="36"/>
    </location>
</feature>
<comment type="similarity">
    <text evidence="1 5">Belongs to the glutathione peroxidase family.</text>
</comment>
<organism evidence="7 8">
    <name type="scientific">Azomonas macrocytogenes</name>
    <name type="common">Azotobacter macrocytogenes</name>
    <dbReference type="NCBI Taxonomy" id="69962"/>
    <lineage>
        <taxon>Bacteria</taxon>
        <taxon>Pseudomonadati</taxon>
        <taxon>Pseudomonadota</taxon>
        <taxon>Gammaproteobacteria</taxon>
        <taxon>Pseudomonadales</taxon>
        <taxon>Pseudomonadaceae</taxon>
        <taxon>Azomonas</taxon>
    </lineage>
</organism>
<dbReference type="EMBL" id="JACHXI010000008">
    <property type="protein sequence ID" value="MBB3103577.1"/>
    <property type="molecule type" value="Genomic_DNA"/>
</dbReference>
<evidence type="ECO:0000256" key="5">
    <source>
        <dbReference type="RuleBase" id="RU000499"/>
    </source>
</evidence>
<dbReference type="Proteomes" id="UP000549250">
    <property type="component" value="Unassembled WGS sequence"/>
</dbReference>
<evidence type="ECO:0000256" key="1">
    <source>
        <dbReference type="ARBA" id="ARBA00006926"/>
    </source>
</evidence>
<dbReference type="AlphaFoldDB" id="A0A839T1Z0"/>
<dbReference type="InterPro" id="IPR036249">
    <property type="entry name" value="Thioredoxin-like_sf"/>
</dbReference>
<dbReference type="Gene3D" id="3.40.30.10">
    <property type="entry name" value="Glutaredoxin"/>
    <property type="match status" value="1"/>
</dbReference>
<dbReference type="PIRSF" id="PIRSF000303">
    <property type="entry name" value="Glutathion_perox"/>
    <property type="match status" value="1"/>
</dbReference>
<evidence type="ECO:0000256" key="2">
    <source>
        <dbReference type="ARBA" id="ARBA00022559"/>
    </source>
</evidence>
<evidence type="ECO:0000313" key="7">
    <source>
        <dbReference type="EMBL" id="MBB3103577.1"/>
    </source>
</evidence>
<evidence type="ECO:0000313" key="8">
    <source>
        <dbReference type="Proteomes" id="UP000549250"/>
    </source>
</evidence>
<dbReference type="GO" id="GO:0004601">
    <property type="term" value="F:peroxidase activity"/>
    <property type="evidence" value="ECO:0007669"/>
    <property type="project" value="UniProtKB-KW"/>
</dbReference>
<dbReference type="PANTHER" id="PTHR11592">
    <property type="entry name" value="GLUTATHIONE PEROXIDASE"/>
    <property type="match status" value="1"/>
</dbReference>
<reference evidence="7 8" key="1">
    <citation type="submission" date="2020-08" db="EMBL/GenBank/DDBJ databases">
        <title>Genomic Encyclopedia of Type Strains, Phase III (KMG-III): the genomes of soil and plant-associated and newly described type strains.</title>
        <authorList>
            <person name="Whitman W."/>
        </authorList>
    </citation>
    <scope>NUCLEOTIDE SEQUENCE [LARGE SCALE GENOMIC DNA]</scope>
    <source>
        <strain evidence="7 8">CECT 4462</strain>
    </source>
</reference>
<dbReference type="SUPFAM" id="SSF52833">
    <property type="entry name" value="Thioredoxin-like"/>
    <property type="match status" value="1"/>
</dbReference>
<dbReference type="CDD" id="cd00340">
    <property type="entry name" value="GSH_Peroxidase"/>
    <property type="match status" value="1"/>
</dbReference>
<feature type="domain" description="Thioredoxin" evidence="6">
    <location>
        <begin position="1"/>
        <end position="160"/>
    </location>
</feature>
<dbReference type="InterPro" id="IPR013766">
    <property type="entry name" value="Thioredoxin_domain"/>
</dbReference>
<dbReference type="RefSeq" id="WP_183166507.1">
    <property type="nucleotide sequence ID" value="NZ_JACHXI010000008.1"/>
</dbReference>
<keyword evidence="2 5" id="KW-0575">Peroxidase</keyword>
<dbReference type="Pfam" id="PF00255">
    <property type="entry name" value="GSHPx"/>
    <property type="match status" value="1"/>
</dbReference>
<evidence type="ECO:0000256" key="3">
    <source>
        <dbReference type="ARBA" id="ARBA00023002"/>
    </source>
</evidence>
<dbReference type="PROSITE" id="PS51352">
    <property type="entry name" value="THIOREDOXIN_2"/>
    <property type="match status" value="1"/>
</dbReference>
<accession>A0A839T1Z0</accession>
<protein>
    <recommendedName>
        <fullName evidence="5">Glutathione peroxidase</fullName>
    </recommendedName>
</protein>
<evidence type="ECO:0000256" key="4">
    <source>
        <dbReference type="PIRSR" id="PIRSR000303-1"/>
    </source>
</evidence>
<dbReference type="PROSITE" id="PS51355">
    <property type="entry name" value="GLUTATHIONE_PEROXID_3"/>
    <property type="match status" value="1"/>
</dbReference>
<dbReference type="PANTHER" id="PTHR11592:SF40">
    <property type="entry name" value="THIOREDOXIN_GLUTATHIONE PEROXIDASE BTUE"/>
    <property type="match status" value="1"/>
</dbReference>
<gene>
    <name evidence="7" type="ORF">FHR87_001973</name>
</gene>
<keyword evidence="3 5" id="KW-0560">Oxidoreductase</keyword>
<dbReference type="FunFam" id="3.40.30.10:FF:000010">
    <property type="entry name" value="Glutathione peroxidase"/>
    <property type="match status" value="1"/>
</dbReference>
<sequence>MSTFHSLKLPSLGGGEISLESFKEQVVLVVNVASKCGLTPQYAGLERLQQNYRKQGFSVLGIPCNQFAGQEPGSDEEIRSFCALNYGVSFPIAGKLDVNGAQRHALYQLLAGDGAAFPGDITWNFEKFLIGKDGRVLARFSPRTTPEDPDLSEAIEAALAGSS</sequence>
<proteinExistence type="inferred from homology"/>
<dbReference type="GO" id="GO:0034599">
    <property type="term" value="P:cellular response to oxidative stress"/>
    <property type="evidence" value="ECO:0007669"/>
    <property type="project" value="TreeGrafter"/>
</dbReference>
<evidence type="ECO:0000259" key="6">
    <source>
        <dbReference type="PROSITE" id="PS51352"/>
    </source>
</evidence>
<keyword evidence="8" id="KW-1185">Reference proteome</keyword>
<dbReference type="PRINTS" id="PR01011">
    <property type="entry name" value="GLUTPROXDASE"/>
</dbReference>
<name>A0A839T1Z0_AZOMA</name>